<dbReference type="GO" id="GO:0005576">
    <property type="term" value="C:extracellular region"/>
    <property type="evidence" value="ECO:0007669"/>
    <property type="project" value="TreeGrafter"/>
</dbReference>
<dbReference type="EMBL" id="QDEB01100108">
    <property type="protein sequence ID" value="RZC32111.1"/>
    <property type="molecule type" value="Genomic_DNA"/>
</dbReference>
<gene>
    <name evidence="6" type="ORF">BDFB_008439</name>
</gene>
<dbReference type="GO" id="GO:0046872">
    <property type="term" value="F:metal ion binding"/>
    <property type="evidence" value="ECO:0007669"/>
    <property type="project" value="UniProtKB-KW"/>
</dbReference>
<dbReference type="InterPro" id="IPR031329">
    <property type="entry name" value="NEUT/ALK_ceramidase_N"/>
</dbReference>
<evidence type="ECO:0000313" key="7">
    <source>
        <dbReference type="Proteomes" id="UP000292052"/>
    </source>
</evidence>
<feature type="binding site" evidence="3">
    <location>
        <position position="226"/>
    </location>
    <ligand>
        <name>Zn(2+)</name>
        <dbReference type="ChEBI" id="CHEBI:29105"/>
    </ligand>
</feature>
<evidence type="ECO:0000313" key="6">
    <source>
        <dbReference type="EMBL" id="RZC32111.1"/>
    </source>
</evidence>
<keyword evidence="4" id="KW-0378">Hydrolase</keyword>
<evidence type="ECO:0000256" key="2">
    <source>
        <dbReference type="PIRSR" id="PIRSR606823-1"/>
    </source>
</evidence>
<dbReference type="Proteomes" id="UP000292052">
    <property type="component" value="Unassembled WGS sequence"/>
</dbReference>
<dbReference type="EC" id="3.5.1.23" evidence="4"/>
<keyword evidence="4" id="KW-0746">Sphingolipid metabolism</keyword>
<organism evidence="6 7">
    <name type="scientific">Asbolus verrucosus</name>
    <name type="common">Desert ironclad beetle</name>
    <dbReference type="NCBI Taxonomy" id="1661398"/>
    <lineage>
        <taxon>Eukaryota</taxon>
        <taxon>Metazoa</taxon>
        <taxon>Ecdysozoa</taxon>
        <taxon>Arthropoda</taxon>
        <taxon>Hexapoda</taxon>
        <taxon>Insecta</taxon>
        <taxon>Pterygota</taxon>
        <taxon>Neoptera</taxon>
        <taxon>Endopterygota</taxon>
        <taxon>Coleoptera</taxon>
        <taxon>Polyphaga</taxon>
        <taxon>Cucujiformia</taxon>
        <taxon>Tenebrionidae</taxon>
        <taxon>Pimeliinae</taxon>
        <taxon>Asbolus</taxon>
    </lineage>
</organism>
<evidence type="ECO:0000256" key="3">
    <source>
        <dbReference type="PIRSR" id="PIRSR606823-2"/>
    </source>
</evidence>
<feature type="domain" description="Neutral/alkaline non-lysosomal ceramidase N-terminal" evidence="5">
    <location>
        <begin position="26"/>
        <end position="491"/>
    </location>
</feature>
<comment type="cofactor">
    <cofactor evidence="3">
        <name>Zn(2+)</name>
        <dbReference type="ChEBI" id="CHEBI:29105"/>
    </cofactor>
    <text evidence="3">Binds 1 zinc ion per subunit.</text>
</comment>
<name>A0A482VGV6_ASBVE</name>
<keyword evidence="3" id="KW-0862">Zinc</keyword>
<dbReference type="Pfam" id="PF04734">
    <property type="entry name" value="Ceramidase_alk"/>
    <property type="match status" value="1"/>
</dbReference>
<dbReference type="STRING" id="1661398.A0A482VGV6"/>
<reference evidence="6 7" key="1">
    <citation type="submission" date="2017-03" db="EMBL/GenBank/DDBJ databases">
        <title>Genome of the blue death feigning beetle - Asbolus verrucosus.</title>
        <authorList>
            <person name="Rider S.D."/>
        </authorList>
    </citation>
    <scope>NUCLEOTIDE SEQUENCE [LARGE SCALE GENOMIC DNA]</scope>
    <source>
        <strain evidence="6">Butters</strain>
        <tissue evidence="6">Head and leg muscle</tissue>
    </source>
</reference>
<dbReference type="AlphaFoldDB" id="A0A482VGV6"/>
<feature type="binding site" evidence="3">
    <location>
        <position position="116"/>
    </location>
    <ligand>
        <name>Zn(2+)</name>
        <dbReference type="ChEBI" id="CHEBI:29105"/>
    </ligand>
</feature>
<protein>
    <recommendedName>
        <fullName evidence="1 4">Neutral ceramidase</fullName>
        <ecNumber evidence="4">3.5.1.23</ecNumber>
    </recommendedName>
</protein>
<proteinExistence type="inferred from homology"/>
<evidence type="ECO:0000256" key="4">
    <source>
        <dbReference type="RuleBase" id="RU366019"/>
    </source>
</evidence>
<accession>A0A482VGV6</accession>
<dbReference type="PANTHER" id="PTHR12670:SF1">
    <property type="entry name" value="NEUTRAL CERAMIDASE"/>
    <property type="match status" value="1"/>
</dbReference>
<dbReference type="OrthoDB" id="191371at2759"/>
<dbReference type="InterPro" id="IPR006823">
    <property type="entry name" value="Ceramidase_alk"/>
</dbReference>
<dbReference type="GO" id="GO:0046512">
    <property type="term" value="P:sphingosine biosynthetic process"/>
    <property type="evidence" value="ECO:0007669"/>
    <property type="project" value="TreeGrafter"/>
</dbReference>
<dbReference type="GO" id="GO:0016020">
    <property type="term" value="C:membrane"/>
    <property type="evidence" value="ECO:0007669"/>
    <property type="project" value="GOC"/>
</dbReference>
<evidence type="ECO:0000256" key="1">
    <source>
        <dbReference type="ARBA" id="ARBA00019235"/>
    </source>
</evidence>
<keyword evidence="7" id="KW-1185">Reference proteome</keyword>
<dbReference type="GO" id="GO:0017040">
    <property type="term" value="F:N-acylsphingosine amidohydrolase activity"/>
    <property type="evidence" value="ECO:0007669"/>
    <property type="project" value="UniProtKB-UniRule"/>
</dbReference>
<comment type="catalytic activity">
    <reaction evidence="4">
        <text>an N-acylsphing-4-enine + H2O = sphing-4-enine + a fatty acid</text>
        <dbReference type="Rhea" id="RHEA:20856"/>
        <dbReference type="ChEBI" id="CHEBI:15377"/>
        <dbReference type="ChEBI" id="CHEBI:28868"/>
        <dbReference type="ChEBI" id="CHEBI:52639"/>
        <dbReference type="ChEBI" id="CHEBI:57756"/>
        <dbReference type="EC" id="3.5.1.23"/>
    </reaction>
</comment>
<comment type="similarity">
    <text evidence="4">Belongs to the neutral ceramidase family.</text>
</comment>
<feature type="active site" description="Nucleophile" evidence="2">
    <location>
        <position position="331"/>
    </location>
</feature>
<keyword evidence="4" id="KW-0443">Lipid metabolism</keyword>
<dbReference type="PANTHER" id="PTHR12670">
    <property type="entry name" value="CERAMIDASE"/>
    <property type="match status" value="1"/>
</dbReference>
<evidence type="ECO:0000259" key="5">
    <source>
        <dbReference type="Pfam" id="PF04734"/>
    </source>
</evidence>
<keyword evidence="3" id="KW-0479">Metal-binding</keyword>
<sequence>MLMRQYVRQTLLIHVLTILPFAFGRYKIGVGIADCTGPAAEIVFMGYAKSSQKGCGIHLRQFSRAFIVDDDVKRAAFVSVDAAMMAHGVVEAVLNRLSKVYNNTYTESNLVLSGTHTHGTPGGFLMDFMYDIPSYGFVKDTFEALVCGITKSIMRAHENMVDGRIYLSSGELLGANINRSPTSYLLNPEEERAKYKYDVDKEMVQLKFLKSSDNSLIGAVNWFAVHPTSMNNTNCLITSDNVGYASLLLEKSINNNMPVGKVRDEVISQTQSHIINHTANFVSHHSRRLSAATTNKLFYEKSSAQKSTHKTPFFQGPFVGAFASSNLGDVSPNTNGPRCVTTGEKCDSMTSTCDGHAKYCIASGPGRDMFESTKIIAEKLFDKAKMLLEKSSSKEMRGPINYIHRFVDMPEESATITLSNGTVEQVHGCLPAMGYSFAAGTTDGPGEFDFAQGTRSTNTYWNTIRDFIFKPTAEDIACQYPKPILINTGRVD</sequence>
<comment type="caution">
    <text evidence="6">The sequence shown here is derived from an EMBL/GenBank/DDBJ whole genome shotgun (WGS) entry which is preliminary data.</text>
</comment>
<dbReference type="GO" id="GO:0046514">
    <property type="term" value="P:ceramide catabolic process"/>
    <property type="evidence" value="ECO:0007669"/>
    <property type="project" value="InterPro"/>
</dbReference>
<dbReference type="GO" id="GO:0042759">
    <property type="term" value="P:long-chain fatty acid biosynthetic process"/>
    <property type="evidence" value="ECO:0007669"/>
    <property type="project" value="TreeGrafter"/>
</dbReference>